<evidence type="ECO:0000313" key="4">
    <source>
        <dbReference type="EMBL" id="NGN62980.1"/>
    </source>
</evidence>
<dbReference type="InterPro" id="IPR000182">
    <property type="entry name" value="GNAT_dom"/>
</dbReference>
<dbReference type="SUPFAM" id="SSF55729">
    <property type="entry name" value="Acyl-CoA N-acyltransferases (Nat)"/>
    <property type="match status" value="1"/>
</dbReference>
<keyword evidence="1 4" id="KW-0808">Transferase</keyword>
<dbReference type="Proteomes" id="UP000481583">
    <property type="component" value="Unassembled WGS sequence"/>
</dbReference>
<dbReference type="PROSITE" id="PS51186">
    <property type="entry name" value="GNAT"/>
    <property type="match status" value="1"/>
</dbReference>
<dbReference type="EMBL" id="JAAKZV010000007">
    <property type="protein sequence ID" value="NGN62980.1"/>
    <property type="molecule type" value="Genomic_DNA"/>
</dbReference>
<dbReference type="InterPro" id="IPR016181">
    <property type="entry name" value="Acyl_CoA_acyltransferase"/>
</dbReference>
<keyword evidence="5" id="KW-1185">Reference proteome</keyword>
<proteinExistence type="predicted"/>
<dbReference type="Gene3D" id="3.40.630.30">
    <property type="match status" value="1"/>
</dbReference>
<evidence type="ECO:0000256" key="1">
    <source>
        <dbReference type="ARBA" id="ARBA00022679"/>
    </source>
</evidence>
<feature type="domain" description="N-acetyltransferase" evidence="3">
    <location>
        <begin position="3"/>
        <end position="158"/>
    </location>
</feature>
<accession>A0A6G4TTV7</accession>
<dbReference type="CDD" id="cd04301">
    <property type="entry name" value="NAT_SF"/>
    <property type="match status" value="1"/>
</dbReference>
<gene>
    <name evidence="4" type="ORF">G5C51_03555</name>
</gene>
<reference evidence="4 5" key="1">
    <citation type="submission" date="2020-02" db="EMBL/GenBank/DDBJ databases">
        <title>Whole-genome analyses of novel actinobacteria.</title>
        <authorList>
            <person name="Sahin N."/>
        </authorList>
    </citation>
    <scope>NUCLEOTIDE SEQUENCE [LARGE SCALE GENOMIC DNA]</scope>
    <source>
        <strain evidence="4 5">A7024</strain>
    </source>
</reference>
<comment type="caution">
    <text evidence="4">The sequence shown here is derived from an EMBL/GenBank/DDBJ whole genome shotgun (WGS) entry which is preliminary data.</text>
</comment>
<evidence type="ECO:0000256" key="2">
    <source>
        <dbReference type="ARBA" id="ARBA00023315"/>
    </source>
</evidence>
<dbReference type="Pfam" id="PF00583">
    <property type="entry name" value="Acetyltransf_1"/>
    <property type="match status" value="1"/>
</dbReference>
<sequence length="158" mass="17328">MTAAVRRARPEDAAELVRLRREMFQAMKGRDEPGPWEADARAMLRRQLADPGTRTGAFVIDGPGGTLAACAVGTIEERLPAPGHPDGRFGFVFNVCTDPEHRGRGHARAVTRELLSWFAEQGVTRVDLHATKDAEQLYREFGFAEHPIALSLDLPAGP</sequence>
<name>A0A6G4TTV7_9ACTN</name>
<dbReference type="AlphaFoldDB" id="A0A6G4TTV7"/>
<dbReference type="GO" id="GO:0016747">
    <property type="term" value="F:acyltransferase activity, transferring groups other than amino-acyl groups"/>
    <property type="evidence" value="ECO:0007669"/>
    <property type="project" value="InterPro"/>
</dbReference>
<dbReference type="RefSeq" id="WP_165231388.1">
    <property type="nucleotide sequence ID" value="NZ_JAAKZV010000007.1"/>
</dbReference>
<evidence type="ECO:0000259" key="3">
    <source>
        <dbReference type="PROSITE" id="PS51186"/>
    </source>
</evidence>
<protein>
    <submittedName>
        <fullName evidence="4">GNAT family N-acetyltransferase</fullName>
    </submittedName>
</protein>
<evidence type="ECO:0000313" key="5">
    <source>
        <dbReference type="Proteomes" id="UP000481583"/>
    </source>
</evidence>
<dbReference type="InterPro" id="IPR050832">
    <property type="entry name" value="Bact_Acetyltransf"/>
</dbReference>
<keyword evidence="2" id="KW-0012">Acyltransferase</keyword>
<organism evidence="4 5">
    <name type="scientific">Streptomyces coryli</name>
    <dbReference type="NCBI Taxonomy" id="1128680"/>
    <lineage>
        <taxon>Bacteria</taxon>
        <taxon>Bacillati</taxon>
        <taxon>Actinomycetota</taxon>
        <taxon>Actinomycetes</taxon>
        <taxon>Kitasatosporales</taxon>
        <taxon>Streptomycetaceae</taxon>
        <taxon>Streptomyces</taxon>
    </lineage>
</organism>
<dbReference type="PANTHER" id="PTHR43877">
    <property type="entry name" value="AMINOALKYLPHOSPHONATE N-ACETYLTRANSFERASE-RELATED-RELATED"/>
    <property type="match status" value="1"/>
</dbReference>